<keyword evidence="3 9" id="KW-0997">Cell inner membrane</keyword>
<keyword evidence="6 9" id="KW-1133">Transmembrane helix</keyword>
<evidence type="ECO:0000259" key="10">
    <source>
        <dbReference type="PROSITE" id="PS51779"/>
    </source>
</evidence>
<evidence type="ECO:0000313" key="12">
    <source>
        <dbReference type="Proteomes" id="UP000808146"/>
    </source>
</evidence>
<organism evidence="11 12">
    <name type="scientific">Candidatus Dechloromonas phosphorivorans</name>
    <dbReference type="NCBI Taxonomy" id="2899244"/>
    <lineage>
        <taxon>Bacteria</taxon>
        <taxon>Pseudomonadati</taxon>
        <taxon>Pseudomonadota</taxon>
        <taxon>Betaproteobacteria</taxon>
        <taxon>Rhodocyclales</taxon>
        <taxon>Azonexaceae</taxon>
        <taxon>Dechloromonas</taxon>
    </lineage>
</organism>
<keyword evidence="7 9" id="KW-0472">Membrane</keyword>
<keyword evidence="8 9" id="KW-0131">Cell cycle</keyword>
<reference evidence="11" key="1">
    <citation type="submission" date="2020-10" db="EMBL/GenBank/DDBJ databases">
        <title>Connecting structure to function with the recovery of over 1000 high-quality activated sludge metagenome-assembled genomes encoding full-length rRNA genes using long-read sequencing.</title>
        <authorList>
            <person name="Singleton C.M."/>
            <person name="Petriglieri F."/>
            <person name="Kristensen J.M."/>
            <person name="Kirkegaard R.H."/>
            <person name="Michaelsen T.Y."/>
            <person name="Andersen M.H."/>
            <person name="Karst S.M."/>
            <person name="Dueholm M.S."/>
            <person name="Nielsen P.H."/>
            <person name="Albertsen M."/>
        </authorList>
    </citation>
    <scope>NUCLEOTIDE SEQUENCE</scope>
    <source>
        <strain evidence="11">OdNE_18-Q3-R46-58_BAT3C.305</strain>
    </source>
</reference>
<evidence type="ECO:0000256" key="6">
    <source>
        <dbReference type="ARBA" id="ARBA00022989"/>
    </source>
</evidence>
<dbReference type="GO" id="GO:0032153">
    <property type="term" value="C:cell division site"/>
    <property type="evidence" value="ECO:0007669"/>
    <property type="project" value="UniProtKB-UniRule"/>
</dbReference>
<dbReference type="GO" id="GO:0043093">
    <property type="term" value="P:FtsZ-dependent cytokinesis"/>
    <property type="evidence" value="ECO:0007669"/>
    <property type="project" value="UniProtKB-UniRule"/>
</dbReference>
<evidence type="ECO:0000256" key="8">
    <source>
        <dbReference type="ARBA" id="ARBA00023306"/>
    </source>
</evidence>
<keyword evidence="5 9" id="KW-0812">Transmembrane</keyword>
<evidence type="ECO:0000256" key="7">
    <source>
        <dbReference type="ARBA" id="ARBA00023136"/>
    </source>
</evidence>
<evidence type="ECO:0000256" key="2">
    <source>
        <dbReference type="ARBA" id="ARBA00022475"/>
    </source>
</evidence>
<evidence type="ECO:0000256" key="4">
    <source>
        <dbReference type="ARBA" id="ARBA00022618"/>
    </source>
</evidence>
<keyword evidence="2 9" id="KW-1003">Cell membrane</keyword>
<evidence type="ECO:0000256" key="3">
    <source>
        <dbReference type="ARBA" id="ARBA00022519"/>
    </source>
</evidence>
<dbReference type="InterPro" id="IPR045335">
    <property type="entry name" value="FtsQ_C_sf"/>
</dbReference>
<dbReference type="Pfam" id="PF08478">
    <property type="entry name" value="POTRA_1"/>
    <property type="match status" value="1"/>
</dbReference>
<dbReference type="EMBL" id="JADKBR010000007">
    <property type="protein sequence ID" value="MBK8890477.1"/>
    <property type="molecule type" value="Genomic_DNA"/>
</dbReference>
<protein>
    <recommendedName>
        <fullName evidence="9">Cell division protein FtsQ</fullName>
    </recommendedName>
</protein>
<dbReference type="AlphaFoldDB" id="A0A9D7QKJ3"/>
<dbReference type="InterPro" id="IPR005548">
    <property type="entry name" value="Cell_div_FtsQ/DivIB_C"/>
</dbReference>
<gene>
    <name evidence="9" type="primary">ftsQ</name>
    <name evidence="11" type="ORF">IPN75_08745</name>
</gene>
<evidence type="ECO:0000256" key="9">
    <source>
        <dbReference type="HAMAP-Rule" id="MF_00911"/>
    </source>
</evidence>
<dbReference type="GO" id="GO:0005886">
    <property type="term" value="C:plasma membrane"/>
    <property type="evidence" value="ECO:0007669"/>
    <property type="project" value="UniProtKB-SubCell"/>
</dbReference>
<dbReference type="Gene3D" id="3.40.50.11690">
    <property type="entry name" value="Cell division protein FtsQ/DivIB"/>
    <property type="match status" value="1"/>
</dbReference>
<dbReference type="Proteomes" id="UP000808146">
    <property type="component" value="Unassembled WGS sequence"/>
</dbReference>
<keyword evidence="4 9" id="KW-0132">Cell division</keyword>
<dbReference type="PANTHER" id="PTHR35851">
    <property type="entry name" value="CELL DIVISION PROTEIN FTSQ"/>
    <property type="match status" value="1"/>
</dbReference>
<evidence type="ECO:0000256" key="5">
    <source>
        <dbReference type="ARBA" id="ARBA00022692"/>
    </source>
</evidence>
<dbReference type="InterPro" id="IPR034746">
    <property type="entry name" value="POTRA"/>
</dbReference>
<name>A0A9D7QKJ3_9RHOO</name>
<dbReference type="Pfam" id="PF03799">
    <property type="entry name" value="FtsQ_DivIB_C"/>
    <property type="match status" value="1"/>
</dbReference>
<comment type="subunit">
    <text evidence="9">Part of a complex composed of FtsB, FtsL and FtsQ.</text>
</comment>
<evidence type="ECO:0000313" key="11">
    <source>
        <dbReference type="EMBL" id="MBK8890477.1"/>
    </source>
</evidence>
<sequence length="252" mass="28101">MWNKPHILNAIADLLILAAAAAVLAAGAVWLVRVPSLAVRQVVFAQELPHTRRAEIEETLPAALKGNFFSLNLEAVRSVMERLPWVRKVELRRTWPARLEVHIEEHRPVARWGEGRGELVNTYGEVFAANGPDEEMAALPMLYGPSGTAPEVLKRYAEFVGAFLPLGQKPVQVTLSPRLAWQLKLESGMFVEMGREQPKSPVGVRLQRFIDVYTDTVGKRATSPAVVDLRYPNGFAMRVAGEVKGKRGYEQR</sequence>
<comment type="similarity">
    <text evidence="9">Belongs to the FtsQ/DivIB family. FtsQ subfamily.</text>
</comment>
<dbReference type="InterPro" id="IPR026579">
    <property type="entry name" value="FtsQ"/>
</dbReference>
<dbReference type="PANTHER" id="PTHR35851:SF1">
    <property type="entry name" value="CELL DIVISION PROTEIN FTSQ"/>
    <property type="match status" value="1"/>
</dbReference>
<evidence type="ECO:0000256" key="1">
    <source>
        <dbReference type="ARBA" id="ARBA00004370"/>
    </source>
</evidence>
<comment type="function">
    <text evidence="9">Essential cell division protein. May link together the upstream cell division proteins, which are predominantly cytoplasmic, with the downstream cell division proteins, which are predominantly periplasmic. May control correct divisome assembly.</text>
</comment>
<comment type="subcellular location">
    <subcellularLocation>
        <location evidence="9">Cell inner membrane</location>
        <topology evidence="9">Single-pass type II membrane protein</topology>
    </subcellularLocation>
    <subcellularLocation>
        <location evidence="1">Membrane</location>
    </subcellularLocation>
    <text evidence="9">Localizes to the division septum.</text>
</comment>
<accession>A0A9D7QKJ3</accession>
<dbReference type="PROSITE" id="PS51779">
    <property type="entry name" value="POTRA"/>
    <property type="match status" value="1"/>
</dbReference>
<proteinExistence type="inferred from homology"/>
<dbReference type="Gene3D" id="3.10.20.310">
    <property type="entry name" value="membrane protein fhac"/>
    <property type="match status" value="1"/>
</dbReference>
<dbReference type="InterPro" id="IPR013685">
    <property type="entry name" value="POTRA_FtsQ_type"/>
</dbReference>
<comment type="caution">
    <text evidence="11">The sequence shown here is derived from an EMBL/GenBank/DDBJ whole genome shotgun (WGS) entry which is preliminary data.</text>
</comment>
<dbReference type="GO" id="GO:0090529">
    <property type="term" value="P:cell septum assembly"/>
    <property type="evidence" value="ECO:0007669"/>
    <property type="project" value="InterPro"/>
</dbReference>
<dbReference type="HAMAP" id="MF_00911">
    <property type="entry name" value="FtsQ_subfam"/>
    <property type="match status" value="1"/>
</dbReference>
<feature type="domain" description="POTRA" evidence="10">
    <location>
        <begin position="37"/>
        <end position="106"/>
    </location>
</feature>